<comment type="caution">
    <text evidence="2">The sequence shown here is derived from an EMBL/GenBank/DDBJ whole genome shotgun (WGS) entry which is preliminary data.</text>
</comment>
<accession>A0AAD7E9Z7</accession>
<gene>
    <name evidence="2" type="ORF">DFH08DRAFT_824785</name>
</gene>
<organism evidence="2 3">
    <name type="scientific">Mycena albidolilacea</name>
    <dbReference type="NCBI Taxonomy" id="1033008"/>
    <lineage>
        <taxon>Eukaryota</taxon>
        <taxon>Fungi</taxon>
        <taxon>Dikarya</taxon>
        <taxon>Basidiomycota</taxon>
        <taxon>Agaricomycotina</taxon>
        <taxon>Agaricomycetes</taxon>
        <taxon>Agaricomycetidae</taxon>
        <taxon>Agaricales</taxon>
        <taxon>Marasmiineae</taxon>
        <taxon>Mycenaceae</taxon>
        <taxon>Mycena</taxon>
    </lineage>
</organism>
<keyword evidence="3" id="KW-1185">Reference proteome</keyword>
<name>A0AAD7E9Z7_9AGAR</name>
<reference evidence="2" key="1">
    <citation type="submission" date="2023-03" db="EMBL/GenBank/DDBJ databases">
        <title>Massive genome expansion in bonnet fungi (Mycena s.s.) driven by repeated elements and novel gene families across ecological guilds.</title>
        <authorList>
            <consortium name="Lawrence Berkeley National Laboratory"/>
            <person name="Harder C.B."/>
            <person name="Miyauchi S."/>
            <person name="Viragh M."/>
            <person name="Kuo A."/>
            <person name="Thoen E."/>
            <person name="Andreopoulos B."/>
            <person name="Lu D."/>
            <person name="Skrede I."/>
            <person name="Drula E."/>
            <person name="Henrissat B."/>
            <person name="Morin E."/>
            <person name="Kohler A."/>
            <person name="Barry K."/>
            <person name="LaButti K."/>
            <person name="Morin E."/>
            <person name="Salamov A."/>
            <person name="Lipzen A."/>
            <person name="Mereny Z."/>
            <person name="Hegedus B."/>
            <person name="Baldrian P."/>
            <person name="Stursova M."/>
            <person name="Weitz H."/>
            <person name="Taylor A."/>
            <person name="Grigoriev I.V."/>
            <person name="Nagy L.G."/>
            <person name="Martin F."/>
            <person name="Kauserud H."/>
        </authorList>
    </citation>
    <scope>NUCLEOTIDE SEQUENCE</scope>
    <source>
        <strain evidence="2">CBHHK002</strain>
    </source>
</reference>
<sequence>MADALILDHRKDTPDPETPSSEMHRALQVPDVVWMIGSQLDPRPHEGMAELAALARCGPFHGLALDVLWRHQETIQNLINCMPEGLWVVEQAQRRRDTLVFEVLHRGVPGDYLLPNLETLQWRPGNTTEFANINIFLGPQITSIRLQTLEYPSFPSSQLWRFDFLTIWPASEIQNTLSVFVHGLRNIRSLHLQSGIDAGAIMHIGGLSTLETLHISPPTTPFSLAGLPEGSLFHHLRSASFWCPYDGQLAAIASFVRSWADSPLRSFAIKSSRYMTADENEELYSALSAHCSHDTLKTLKFTVRFFLGGVTASEYTIPGRALKPLFCFTNLVTVCIRSANGYQLDDEIMAELAAAWPRIEELRLEVYDHLHPCGTLLGLQALARHCPNLHTLELTLDASSVPLSHPDPCLKHPALVKLDVGYSLISNAFDVARFLFATFPNVAQTFTEFDSEDSEDEGSTNPHYAVQAEYRELWKEVGTLLPGLQDLRAKKIHGGESVDQHAKHYIHSLTG</sequence>
<dbReference type="Proteomes" id="UP001218218">
    <property type="component" value="Unassembled WGS sequence"/>
</dbReference>
<dbReference type="EMBL" id="JARIHO010000094">
    <property type="protein sequence ID" value="KAJ7306127.1"/>
    <property type="molecule type" value="Genomic_DNA"/>
</dbReference>
<evidence type="ECO:0000313" key="3">
    <source>
        <dbReference type="Proteomes" id="UP001218218"/>
    </source>
</evidence>
<dbReference type="Gene3D" id="3.80.10.10">
    <property type="entry name" value="Ribonuclease Inhibitor"/>
    <property type="match status" value="1"/>
</dbReference>
<feature type="region of interest" description="Disordered" evidence="1">
    <location>
        <begin position="1"/>
        <end position="23"/>
    </location>
</feature>
<dbReference type="SUPFAM" id="SSF52047">
    <property type="entry name" value="RNI-like"/>
    <property type="match status" value="1"/>
</dbReference>
<evidence type="ECO:0000256" key="1">
    <source>
        <dbReference type="SAM" id="MobiDB-lite"/>
    </source>
</evidence>
<feature type="compositionally biased region" description="Basic and acidic residues" evidence="1">
    <location>
        <begin position="1"/>
        <end position="14"/>
    </location>
</feature>
<protein>
    <submittedName>
        <fullName evidence="2">Uncharacterized protein</fullName>
    </submittedName>
</protein>
<dbReference type="AlphaFoldDB" id="A0AAD7E9Z7"/>
<proteinExistence type="predicted"/>
<evidence type="ECO:0000313" key="2">
    <source>
        <dbReference type="EMBL" id="KAJ7306127.1"/>
    </source>
</evidence>
<dbReference type="InterPro" id="IPR032675">
    <property type="entry name" value="LRR_dom_sf"/>
</dbReference>